<evidence type="ECO:0000313" key="1">
    <source>
        <dbReference type="EMBL" id="EUB63169.1"/>
    </source>
</evidence>
<name>W6V9B1_ECHGR</name>
<dbReference type="GeneID" id="36337688"/>
<dbReference type="Proteomes" id="UP000019149">
    <property type="component" value="Unassembled WGS sequence"/>
</dbReference>
<proteinExistence type="predicted"/>
<evidence type="ECO:0000313" key="2">
    <source>
        <dbReference type="Proteomes" id="UP000019149"/>
    </source>
</evidence>
<organism evidence="1 2">
    <name type="scientific">Echinococcus granulosus</name>
    <name type="common">Hydatid tapeworm</name>
    <dbReference type="NCBI Taxonomy" id="6210"/>
    <lineage>
        <taxon>Eukaryota</taxon>
        <taxon>Metazoa</taxon>
        <taxon>Spiralia</taxon>
        <taxon>Lophotrochozoa</taxon>
        <taxon>Platyhelminthes</taxon>
        <taxon>Cestoda</taxon>
        <taxon>Eucestoda</taxon>
        <taxon>Cyclophyllidea</taxon>
        <taxon>Taeniidae</taxon>
        <taxon>Echinococcus</taxon>
        <taxon>Echinococcus granulosus group</taxon>
    </lineage>
</organism>
<dbReference type="RefSeq" id="XP_024354365.1">
    <property type="nucleotide sequence ID" value="XM_024491222.1"/>
</dbReference>
<dbReference type="AlphaFoldDB" id="W6V9B1"/>
<accession>W6V9B1</accession>
<dbReference type="EMBL" id="APAU02000008">
    <property type="protein sequence ID" value="EUB63169.1"/>
    <property type="molecule type" value="Genomic_DNA"/>
</dbReference>
<gene>
    <name evidence="1" type="ORF">EGR_01973</name>
</gene>
<comment type="caution">
    <text evidence="1">The sequence shown here is derived from an EMBL/GenBank/DDBJ whole genome shotgun (WGS) entry which is preliminary data.</text>
</comment>
<reference evidence="1 2" key="1">
    <citation type="journal article" date="2013" name="Nat. Genet.">
        <title>The genome of the hydatid tapeworm Echinococcus granulosus.</title>
        <authorList>
            <person name="Zheng H."/>
            <person name="Zhang W."/>
            <person name="Zhang L."/>
            <person name="Zhang Z."/>
            <person name="Li J."/>
            <person name="Lu G."/>
            <person name="Zhu Y."/>
            <person name="Wang Y."/>
            <person name="Huang Y."/>
            <person name="Liu J."/>
            <person name="Kang H."/>
            <person name="Chen J."/>
            <person name="Wang L."/>
            <person name="Chen A."/>
            <person name="Yu S."/>
            <person name="Gao Z."/>
            <person name="Jin L."/>
            <person name="Gu W."/>
            <person name="Wang Z."/>
            <person name="Zhao L."/>
            <person name="Shi B."/>
            <person name="Wen H."/>
            <person name="Lin R."/>
            <person name="Jones M.K."/>
            <person name="Brejova B."/>
            <person name="Vinar T."/>
            <person name="Zhao G."/>
            <person name="McManus D.P."/>
            <person name="Chen Z."/>
            <person name="Zhou Y."/>
            <person name="Wang S."/>
        </authorList>
    </citation>
    <scope>NUCLEOTIDE SEQUENCE [LARGE SCALE GENOMIC DNA]</scope>
</reference>
<keyword evidence="2" id="KW-1185">Reference proteome</keyword>
<dbReference type="KEGG" id="egl:EGR_01973"/>
<protein>
    <submittedName>
        <fullName evidence="1">Uncharacterized protein</fullName>
    </submittedName>
</protein>
<dbReference type="CTD" id="36337688"/>
<sequence>MCVLDVILARDNAFKPVTSKATPKVDPTLPDHISDHTCSHAGSPSFEFALYAPLHLHSHYLDPSLHFIHISFHAPSLFTSSTASFIAYSHIAPVTTVIIFTVFSSLLAPPCSSSHHLLLHFISLFSHDLSSIIFPPLAPTLQFSLSSTSSRPFFPKSQMRHLHNTAPSVFPSYSPISSSSYFIAYTVY</sequence>